<feature type="region of interest" description="Domain III, AAA+ region" evidence="8">
    <location>
        <begin position="108"/>
        <end position="324"/>
    </location>
</feature>
<proteinExistence type="inferred from homology"/>
<comment type="function">
    <text evidence="8 10">Plays an essential role in the initiation and regulation of chromosomal replication. ATP-DnaA binds to the origin of replication (oriC) to initiate formation of the DNA replication initiation complex once per cell cycle. Binds the DnaA box (a 9 base pair repeat at the origin) and separates the double-stranded (ds)DNA. Forms a right-handed helical filament on oriC DNA; dsDNA binds to the exterior of the filament while single-stranded (ss)DNA is stabiized in the filament's interior. The ATP-DnaA-oriC complex binds and stabilizes one strand of the AT-rich DNA unwinding element (DUE), permitting loading of DNA polymerase. After initiation quickly degrades to an ADP-DnaA complex that is not apt for DNA replication. Binds acidic phospholipids.</text>
</comment>
<accession>A0A2M8AWQ3</accession>
<dbReference type="FunFam" id="1.10.8.60:FF:000003">
    <property type="entry name" value="Chromosomal replication initiator protein DnaA"/>
    <property type="match status" value="1"/>
</dbReference>
<keyword evidence="3 8" id="KW-0235">DNA replication</keyword>
<evidence type="ECO:0000313" key="15">
    <source>
        <dbReference type="Proteomes" id="UP000231366"/>
    </source>
</evidence>
<evidence type="ECO:0000256" key="8">
    <source>
        <dbReference type="HAMAP-Rule" id="MF_00377"/>
    </source>
</evidence>
<dbReference type="Gene3D" id="3.40.50.300">
    <property type="entry name" value="P-loop containing nucleotide triphosphate hydrolases"/>
    <property type="match status" value="1"/>
</dbReference>
<evidence type="ECO:0000313" key="14">
    <source>
        <dbReference type="EMBL" id="PJB30517.1"/>
    </source>
</evidence>
<evidence type="ECO:0000256" key="4">
    <source>
        <dbReference type="ARBA" id="ARBA00022741"/>
    </source>
</evidence>
<dbReference type="Gene3D" id="1.10.8.60">
    <property type="match status" value="1"/>
</dbReference>
<comment type="caution">
    <text evidence="8">Lacks conserved residue(s) required for the propagation of feature annotation.</text>
</comment>
<dbReference type="GO" id="GO:0003688">
    <property type="term" value="F:DNA replication origin binding"/>
    <property type="evidence" value="ECO:0007669"/>
    <property type="project" value="UniProtKB-UniRule"/>
</dbReference>
<dbReference type="Pfam" id="PF00308">
    <property type="entry name" value="Bac_DnaA"/>
    <property type="match status" value="1"/>
</dbReference>
<dbReference type="GO" id="GO:0008289">
    <property type="term" value="F:lipid binding"/>
    <property type="evidence" value="ECO:0007669"/>
    <property type="project" value="UniProtKB-KW"/>
</dbReference>
<dbReference type="InterPro" id="IPR013317">
    <property type="entry name" value="DnaA_dom"/>
</dbReference>
<sequence length="448" mass="51686">MKDELWDEVLLKIKDKIPKESYEIWLKPIKPINISGNILEMGVPNMFFKNWMNTHFRSILDDHLKKITNNLMSIDFIISSEVVISQRYKTEEGIEVKKEKKYSIADFYLNPKYTFDSFVIGESNRFAYAACQAVADKPGMSYNPLFIYGGVGLGKTHLVHAIGQQILQKKSNVKIVYISSEQFLNEFVDAIRFNKPQRFKDKYRSIDVLLIDDIQFLAGKEGIQEEFFHTFNTLHGSGKQIVLTSDRPPKEIKTLEERLRSRLEGGLIVDIQFPCIETRMAIIKKKAEKEGILIPDDVCSFIASKIKTNIRELEGALIRIIAYISLTHEKLDINMVKRILKNTLIFDEQPESISIEFIQRKTSKYFKVQLSDILGKKRNSTIVAPRQIAMYLCRKLTAHSLPEIAREFGGRDHGTVMHACNKIKKQIEKDISLQSIIQHIENELKQVV</sequence>
<dbReference type="InterPro" id="IPR003593">
    <property type="entry name" value="AAA+_ATPase"/>
</dbReference>
<dbReference type="InterPro" id="IPR024633">
    <property type="entry name" value="DnaA_N_dom"/>
</dbReference>
<evidence type="ECO:0000256" key="2">
    <source>
        <dbReference type="ARBA" id="ARBA00022490"/>
    </source>
</evidence>
<feature type="region of interest" description="Domain I, interacts with DnaA modulators" evidence="8">
    <location>
        <begin position="1"/>
        <end position="99"/>
    </location>
</feature>
<comment type="subunit">
    <text evidence="8">Oligomerizes as a right-handed, spiral filament on DNA at oriC.</text>
</comment>
<dbReference type="InterPro" id="IPR010921">
    <property type="entry name" value="Trp_repressor/repl_initiator"/>
</dbReference>
<dbReference type="CDD" id="cd00009">
    <property type="entry name" value="AAA"/>
    <property type="match status" value="1"/>
</dbReference>
<dbReference type="FunFam" id="3.40.50.300:FF:000668">
    <property type="entry name" value="Chromosomal replication initiator protein DnaA"/>
    <property type="match status" value="1"/>
</dbReference>
<feature type="domain" description="AAA+ ATPase" evidence="12">
    <location>
        <begin position="141"/>
        <end position="273"/>
    </location>
</feature>
<name>A0A2M8AWQ3_9BACT</name>
<dbReference type="GO" id="GO:0005524">
    <property type="term" value="F:ATP binding"/>
    <property type="evidence" value="ECO:0007669"/>
    <property type="project" value="UniProtKB-UniRule"/>
</dbReference>
<dbReference type="InterPro" id="IPR013159">
    <property type="entry name" value="DnaA_C"/>
</dbReference>
<keyword evidence="4 8" id="KW-0547">Nucleotide-binding</keyword>
<dbReference type="CDD" id="cd06571">
    <property type="entry name" value="Bac_DnaA_C"/>
    <property type="match status" value="1"/>
</dbReference>
<dbReference type="GO" id="GO:0006270">
    <property type="term" value="P:DNA replication initiation"/>
    <property type="evidence" value="ECO:0007669"/>
    <property type="project" value="UniProtKB-UniRule"/>
</dbReference>
<evidence type="ECO:0000256" key="1">
    <source>
        <dbReference type="ARBA" id="ARBA00006583"/>
    </source>
</evidence>
<reference evidence="15" key="1">
    <citation type="submission" date="2017-09" db="EMBL/GenBank/DDBJ databases">
        <title>Depth-based differentiation of microbial function through sediment-hosted aquifers and enrichment of novel symbionts in the deep terrestrial subsurface.</title>
        <authorList>
            <person name="Probst A.J."/>
            <person name="Ladd B."/>
            <person name="Jarett J.K."/>
            <person name="Geller-Mcgrath D.E."/>
            <person name="Sieber C.M.K."/>
            <person name="Emerson J.B."/>
            <person name="Anantharaman K."/>
            <person name="Thomas B.C."/>
            <person name="Malmstrom R."/>
            <person name="Stieglmeier M."/>
            <person name="Klingl A."/>
            <person name="Woyke T."/>
            <person name="Ryan C.M."/>
            <person name="Banfield J.F."/>
        </authorList>
    </citation>
    <scope>NUCLEOTIDE SEQUENCE [LARGE SCALE GENOMIC DNA]</scope>
</reference>
<evidence type="ECO:0000259" key="12">
    <source>
        <dbReference type="SMART" id="SM00382"/>
    </source>
</evidence>
<dbReference type="InterPro" id="IPR038454">
    <property type="entry name" value="DnaA_N_sf"/>
</dbReference>
<dbReference type="EMBL" id="PFUI01000003">
    <property type="protein sequence ID" value="PJB30517.1"/>
    <property type="molecule type" value="Genomic_DNA"/>
</dbReference>
<feature type="binding site" evidence="8">
    <location>
        <position position="154"/>
    </location>
    <ligand>
        <name>ATP</name>
        <dbReference type="ChEBI" id="CHEBI:30616"/>
    </ligand>
</feature>
<comment type="similarity">
    <text evidence="1 8 11">Belongs to the DnaA family.</text>
</comment>
<evidence type="ECO:0000256" key="5">
    <source>
        <dbReference type="ARBA" id="ARBA00022840"/>
    </source>
</evidence>
<dbReference type="InterPro" id="IPR001957">
    <property type="entry name" value="Chromosome_initiator_DnaA"/>
</dbReference>
<feature type="binding site" evidence="8">
    <location>
        <position position="155"/>
    </location>
    <ligand>
        <name>ATP</name>
        <dbReference type="ChEBI" id="CHEBI:30616"/>
    </ligand>
</feature>
<evidence type="ECO:0000256" key="3">
    <source>
        <dbReference type="ARBA" id="ARBA00022705"/>
    </source>
</evidence>
<feature type="domain" description="Chromosomal replication initiator DnaA C-terminal" evidence="13">
    <location>
        <begin position="354"/>
        <end position="423"/>
    </location>
</feature>
<dbReference type="Pfam" id="PF08299">
    <property type="entry name" value="Bac_DnaA_C"/>
    <property type="match status" value="1"/>
</dbReference>
<dbReference type="SMART" id="SM00382">
    <property type="entry name" value="AAA"/>
    <property type="match status" value="1"/>
</dbReference>
<protein>
    <recommendedName>
        <fullName evidence="8 9">Chromosomal replication initiator protein DnaA</fullName>
    </recommendedName>
</protein>
<dbReference type="GO" id="GO:0005886">
    <property type="term" value="C:plasma membrane"/>
    <property type="evidence" value="ECO:0007669"/>
    <property type="project" value="TreeGrafter"/>
</dbReference>
<dbReference type="Gene3D" id="1.10.1750.10">
    <property type="match status" value="1"/>
</dbReference>
<dbReference type="SMART" id="SM00760">
    <property type="entry name" value="Bac_DnaA_C"/>
    <property type="match status" value="1"/>
</dbReference>
<dbReference type="PRINTS" id="PR00051">
    <property type="entry name" value="DNAA"/>
</dbReference>
<dbReference type="GO" id="GO:0005737">
    <property type="term" value="C:cytoplasm"/>
    <property type="evidence" value="ECO:0007669"/>
    <property type="project" value="UniProtKB-SubCell"/>
</dbReference>
<dbReference type="Proteomes" id="UP000231366">
    <property type="component" value="Unassembled WGS sequence"/>
</dbReference>
<dbReference type="InterPro" id="IPR020591">
    <property type="entry name" value="Chromosome_initiator_DnaA-like"/>
</dbReference>
<dbReference type="InterPro" id="IPR027417">
    <property type="entry name" value="P-loop_NTPase"/>
</dbReference>
<dbReference type="Pfam" id="PF11638">
    <property type="entry name" value="DnaA_N"/>
    <property type="match status" value="1"/>
</dbReference>
<evidence type="ECO:0000256" key="9">
    <source>
        <dbReference type="NCBIfam" id="TIGR00362"/>
    </source>
</evidence>
<dbReference type="SUPFAM" id="SSF52540">
    <property type="entry name" value="P-loop containing nucleoside triphosphate hydrolases"/>
    <property type="match status" value="1"/>
</dbReference>
<comment type="subcellular location">
    <subcellularLocation>
        <location evidence="8">Cytoplasm</location>
    </subcellularLocation>
</comment>
<dbReference type="Gene3D" id="3.30.300.180">
    <property type="match status" value="1"/>
</dbReference>
<feature type="binding site" evidence="8">
    <location>
        <position position="152"/>
    </location>
    <ligand>
        <name>ATP</name>
        <dbReference type="ChEBI" id="CHEBI:30616"/>
    </ligand>
</feature>
<evidence type="ECO:0000259" key="13">
    <source>
        <dbReference type="SMART" id="SM00760"/>
    </source>
</evidence>
<keyword evidence="6 8" id="KW-0446">Lipid-binding</keyword>
<keyword evidence="5 8" id="KW-0067">ATP-binding</keyword>
<evidence type="ECO:0000256" key="11">
    <source>
        <dbReference type="RuleBase" id="RU004227"/>
    </source>
</evidence>
<comment type="domain">
    <text evidence="8">Domain I is involved in oligomerization and binding regulators, domain II is flexibile and of varying length in different bacteria, domain III forms the AAA+ region, while domain IV binds dsDNA.</text>
</comment>
<organism evidence="14 15">
    <name type="scientific">Candidatus Desantisbacteria bacterium CG_4_9_14_3_um_filter_40_11</name>
    <dbReference type="NCBI Taxonomy" id="1974546"/>
    <lineage>
        <taxon>Bacteria</taxon>
        <taxon>Candidatus Desantisiibacteriota</taxon>
    </lineage>
</organism>
<dbReference type="PANTHER" id="PTHR30050:SF2">
    <property type="entry name" value="CHROMOSOMAL REPLICATION INITIATOR PROTEIN DNAA"/>
    <property type="match status" value="1"/>
</dbReference>
<evidence type="ECO:0000256" key="6">
    <source>
        <dbReference type="ARBA" id="ARBA00023121"/>
    </source>
</evidence>
<dbReference type="HAMAP" id="MF_00377">
    <property type="entry name" value="DnaA_bact"/>
    <property type="match status" value="1"/>
</dbReference>
<evidence type="ECO:0000256" key="7">
    <source>
        <dbReference type="ARBA" id="ARBA00023125"/>
    </source>
</evidence>
<feature type="binding site" evidence="8">
    <location>
        <position position="156"/>
    </location>
    <ligand>
        <name>ATP</name>
        <dbReference type="ChEBI" id="CHEBI:30616"/>
    </ligand>
</feature>
<feature type="region of interest" description="Domain IV, binds dsDNA" evidence="8">
    <location>
        <begin position="325"/>
        <end position="448"/>
    </location>
</feature>
<dbReference type="PANTHER" id="PTHR30050">
    <property type="entry name" value="CHROMOSOMAL REPLICATION INITIATOR PROTEIN DNAA"/>
    <property type="match status" value="1"/>
</dbReference>
<dbReference type="SUPFAM" id="SSF48295">
    <property type="entry name" value="TrpR-like"/>
    <property type="match status" value="1"/>
</dbReference>
<dbReference type="NCBIfam" id="TIGR00362">
    <property type="entry name" value="DnaA"/>
    <property type="match status" value="1"/>
</dbReference>
<comment type="caution">
    <text evidence="14">The sequence shown here is derived from an EMBL/GenBank/DDBJ whole genome shotgun (WGS) entry which is preliminary data.</text>
</comment>
<keyword evidence="2 8" id="KW-0963">Cytoplasm</keyword>
<dbReference type="GO" id="GO:0006275">
    <property type="term" value="P:regulation of DNA replication"/>
    <property type="evidence" value="ECO:0007669"/>
    <property type="project" value="UniProtKB-UniRule"/>
</dbReference>
<gene>
    <name evidence="8" type="primary">dnaA</name>
    <name evidence="14" type="ORF">CO110_00080</name>
</gene>
<evidence type="ECO:0000256" key="10">
    <source>
        <dbReference type="RuleBase" id="RU000577"/>
    </source>
</evidence>
<keyword evidence="7 8" id="KW-0238">DNA-binding</keyword>
<dbReference type="AlphaFoldDB" id="A0A2M8AWQ3"/>